<dbReference type="Gene3D" id="1.10.530.10">
    <property type="match status" value="1"/>
</dbReference>
<feature type="domain" description="NlpC/P60" evidence="5">
    <location>
        <begin position="203"/>
        <end position="357"/>
    </location>
</feature>
<keyword evidence="7" id="KW-1185">Reference proteome</keyword>
<protein>
    <submittedName>
        <fullName evidence="6">Transglycosylase TgdA</fullName>
    </submittedName>
</protein>
<dbReference type="InterPro" id="IPR038765">
    <property type="entry name" value="Papain-like_cys_pep_sf"/>
</dbReference>
<evidence type="ECO:0000313" key="7">
    <source>
        <dbReference type="Proteomes" id="UP001500016"/>
    </source>
</evidence>
<dbReference type="RefSeq" id="WP_344535936.1">
    <property type="nucleotide sequence ID" value="NZ_BAAAPE010000039.1"/>
</dbReference>
<dbReference type="InterPro" id="IPR000064">
    <property type="entry name" value="NLP_P60_dom"/>
</dbReference>
<evidence type="ECO:0000256" key="4">
    <source>
        <dbReference type="ARBA" id="ARBA00022807"/>
    </source>
</evidence>
<dbReference type="InterPro" id="IPR051794">
    <property type="entry name" value="PG_Endopeptidase_C40"/>
</dbReference>
<dbReference type="PROSITE" id="PS51935">
    <property type="entry name" value="NLPC_P60"/>
    <property type="match status" value="1"/>
</dbReference>
<keyword evidence="2" id="KW-0645">Protease</keyword>
<keyword evidence="3" id="KW-0378">Hydrolase</keyword>
<evidence type="ECO:0000313" key="6">
    <source>
        <dbReference type="EMBL" id="GAA2105679.1"/>
    </source>
</evidence>
<evidence type="ECO:0000256" key="2">
    <source>
        <dbReference type="ARBA" id="ARBA00022670"/>
    </source>
</evidence>
<dbReference type="SUPFAM" id="SSF53955">
    <property type="entry name" value="Lysozyme-like"/>
    <property type="match status" value="1"/>
</dbReference>
<dbReference type="PANTHER" id="PTHR47359">
    <property type="entry name" value="PEPTIDOGLYCAN DL-ENDOPEPTIDASE CWLO"/>
    <property type="match status" value="1"/>
</dbReference>
<sequence length="357" mass="37169">MSKGLMLGAAAAVLAIPVLAVGGAVIALADEEEEQDAGIVAGGLGLNTALLPDRALKYVPWVKKSATQCEGLSPGILAAQIQQESQWRTNVTSGAGAQGIAQFIPSTFAAYGEDSDGDGHTGTDDPEDSIMAQGKYMCSLLARAKKSQYGGNPMKLALAGYNAGWGAVQKYRGIPPYKETSHYVTVITKNAAKLNTAVTISGSGDGAKATRRAATQLGIPYSWGGGKPNGPSKGFCDGTNGYIAGKCSAAVTSGFDCSSLVQYAYWPTTQLPRTAADQYGATSNRTVSRSELEVGDLLFWSHGRAGGIYHVAIYKGNGQIIQAPRTTRDGKTVAKIEVKSVAQAMPAGDYYGATRPN</sequence>
<dbReference type="Pfam" id="PF00877">
    <property type="entry name" value="NLPC_P60"/>
    <property type="match status" value="1"/>
</dbReference>
<evidence type="ECO:0000256" key="1">
    <source>
        <dbReference type="ARBA" id="ARBA00007074"/>
    </source>
</evidence>
<comment type="caution">
    <text evidence="6">The sequence shown here is derived from an EMBL/GenBank/DDBJ whole genome shotgun (WGS) entry which is preliminary data.</text>
</comment>
<dbReference type="PANTHER" id="PTHR47359:SF3">
    <property type="entry name" value="NLP_P60 DOMAIN-CONTAINING PROTEIN-RELATED"/>
    <property type="match status" value="1"/>
</dbReference>
<comment type="similarity">
    <text evidence="1">Belongs to the peptidase C40 family.</text>
</comment>
<dbReference type="CDD" id="cd13399">
    <property type="entry name" value="Slt35-like"/>
    <property type="match status" value="1"/>
</dbReference>
<accession>A0ABN2X6G3</accession>
<evidence type="ECO:0000259" key="5">
    <source>
        <dbReference type="PROSITE" id="PS51935"/>
    </source>
</evidence>
<dbReference type="InterPro" id="IPR023346">
    <property type="entry name" value="Lysozyme-like_dom_sf"/>
</dbReference>
<dbReference type="Gene3D" id="3.90.1720.10">
    <property type="entry name" value="endopeptidase domain like (from Nostoc punctiforme)"/>
    <property type="match status" value="1"/>
</dbReference>
<organism evidence="6 7">
    <name type="scientific">Streptomyces albiaxialis</name>
    <dbReference type="NCBI Taxonomy" id="329523"/>
    <lineage>
        <taxon>Bacteria</taxon>
        <taxon>Bacillati</taxon>
        <taxon>Actinomycetota</taxon>
        <taxon>Actinomycetes</taxon>
        <taxon>Kitasatosporales</taxon>
        <taxon>Streptomycetaceae</taxon>
        <taxon>Streptomyces</taxon>
    </lineage>
</organism>
<dbReference type="InterPro" id="IPR008258">
    <property type="entry name" value="Transglycosylase_SLT_dom_1"/>
</dbReference>
<keyword evidence="4" id="KW-0788">Thiol protease</keyword>
<reference evidence="6 7" key="1">
    <citation type="journal article" date="2019" name="Int. J. Syst. Evol. Microbiol.">
        <title>The Global Catalogue of Microorganisms (GCM) 10K type strain sequencing project: providing services to taxonomists for standard genome sequencing and annotation.</title>
        <authorList>
            <consortium name="The Broad Institute Genomics Platform"/>
            <consortium name="The Broad Institute Genome Sequencing Center for Infectious Disease"/>
            <person name="Wu L."/>
            <person name="Ma J."/>
        </authorList>
    </citation>
    <scope>NUCLEOTIDE SEQUENCE [LARGE SCALE GENOMIC DNA]</scope>
    <source>
        <strain evidence="6 7">JCM 15478</strain>
    </source>
</reference>
<dbReference type="SUPFAM" id="SSF54001">
    <property type="entry name" value="Cysteine proteinases"/>
    <property type="match status" value="1"/>
</dbReference>
<dbReference type="Proteomes" id="UP001500016">
    <property type="component" value="Unassembled WGS sequence"/>
</dbReference>
<proteinExistence type="inferred from homology"/>
<name>A0ABN2X6G3_9ACTN</name>
<dbReference type="Pfam" id="PF01464">
    <property type="entry name" value="SLT"/>
    <property type="match status" value="1"/>
</dbReference>
<gene>
    <name evidence="6" type="primary">tgdA_3</name>
    <name evidence="6" type="ORF">GCM10009801_81900</name>
</gene>
<dbReference type="EMBL" id="BAAAPE010000039">
    <property type="protein sequence ID" value="GAA2105679.1"/>
    <property type="molecule type" value="Genomic_DNA"/>
</dbReference>
<evidence type="ECO:0000256" key="3">
    <source>
        <dbReference type="ARBA" id="ARBA00022801"/>
    </source>
</evidence>